<dbReference type="CTD" id="108699253"/>
<dbReference type="Pfam" id="PF12796">
    <property type="entry name" value="Ank_2"/>
    <property type="match status" value="1"/>
</dbReference>
<dbReference type="Gene3D" id="1.25.40.20">
    <property type="entry name" value="Ankyrin repeat-containing domain"/>
    <property type="match status" value="1"/>
</dbReference>
<feature type="compositionally biased region" description="Basic and acidic residues" evidence="3">
    <location>
        <begin position="169"/>
        <end position="188"/>
    </location>
</feature>
<keyword evidence="2" id="KW-0040">ANK repeat</keyword>
<dbReference type="OrthoDB" id="5406014at2759"/>
<dbReference type="SUPFAM" id="SSF48403">
    <property type="entry name" value="Ankyrin repeat"/>
    <property type="match status" value="1"/>
</dbReference>
<keyword evidence="1" id="KW-0677">Repeat</keyword>
<sequence length="328" mass="36012">MLRPRDLKRSSGTRTFLDAMHGGKVHLARFVLDALDRKIVNSPAGEQGRTPLMFAVCLRESELRTRFMRLLLDKGADVNAQDEAGRTALSLSCELGHLDAVKMLVQHNADPEIPDRAGNRALMYAASCGRSAELHFLLRSYKRFGLRLDAKNRAGVSALEAARLSGNRECEKALSGRESSRPGKEGDGAGRSPKPLSRQVLERFARPFRKAEEEERPARALLNRSTSCAPAPPNQQPLPSWRQKSLPEKELLEVPGSALLRANTWDGQQAPGGGASQCGRLFRRVTSPDFYQGLPAGILPGYPGGMRRDSNCSRSQLILPSGRQPLVQ</sequence>
<feature type="region of interest" description="Disordered" evidence="3">
    <location>
        <begin position="169"/>
        <end position="242"/>
    </location>
</feature>
<dbReference type="InterPro" id="IPR002110">
    <property type="entry name" value="Ankyrin_rpt"/>
</dbReference>
<dbReference type="PANTHER" id="PTHR24166">
    <property type="entry name" value="ROLLING PEBBLES, ISOFORM B"/>
    <property type="match status" value="1"/>
</dbReference>
<dbReference type="GeneID" id="108699253"/>
<evidence type="ECO:0000256" key="2">
    <source>
        <dbReference type="ARBA" id="ARBA00023043"/>
    </source>
</evidence>
<dbReference type="Bgee" id="108699253">
    <property type="expression patterns" value="Expressed in oocyte and 15 other cell types or tissues"/>
</dbReference>
<evidence type="ECO:0000256" key="3">
    <source>
        <dbReference type="SAM" id="MobiDB-lite"/>
    </source>
</evidence>
<evidence type="ECO:0000256" key="1">
    <source>
        <dbReference type="ARBA" id="ARBA00022737"/>
    </source>
</evidence>
<keyword evidence="4" id="KW-1185">Reference proteome</keyword>
<dbReference type="PANTHER" id="PTHR24166:SF30">
    <property type="entry name" value="ANKYRIN REPEAT DOMAIN-CONTAINING PROTEIN 63"/>
    <property type="match status" value="1"/>
</dbReference>
<dbReference type="AlphaFoldDB" id="A0A1L8FAY8"/>
<organism evidence="4 5">
    <name type="scientific">Xenopus laevis</name>
    <name type="common">African clawed frog</name>
    <dbReference type="NCBI Taxonomy" id="8355"/>
    <lineage>
        <taxon>Eukaryota</taxon>
        <taxon>Metazoa</taxon>
        <taxon>Chordata</taxon>
        <taxon>Craniata</taxon>
        <taxon>Vertebrata</taxon>
        <taxon>Euteleostomi</taxon>
        <taxon>Amphibia</taxon>
        <taxon>Batrachia</taxon>
        <taxon>Anura</taxon>
        <taxon>Pipoidea</taxon>
        <taxon>Pipidae</taxon>
        <taxon>Xenopodinae</taxon>
        <taxon>Xenopus</taxon>
        <taxon>Xenopus</taxon>
    </lineage>
</organism>
<dbReference type="STRING" id="8355.A0A1L8FAY8"/>
<feature type="compositionally biased region" description="Basic and acidic residues" evidence="3">
    <location>
        <begin position="200"/>
        <end position="218"/>
    </location>
</feature>
<dbReference type="Xenbase" id="XB-GENE-6486189">
    <property type="gene designation" value="ankrd63.L"/>
</dbReference>
<name>A0A1L8FAY8_XENLA</name>
<dbReference type="PROSITE" id="PS50088">
    <property type="entry name" value="ANK_REPEAT"/>
    <property type="match status" value="2"/>
</dbReference>
<dbReference type="Proteomes" id="UP000186698">
    <property type="component" value="Chromosome 8L"/>
</dbReference>
<accession>A0A1L8FAY8</accession>
<dbReference type="AGR" id="Xenbase:XB-GENE-6486189"/>
<dbReference type="InterPro" id="IPR050889">
    <property type="entry name" value="Dendritic_Spine_Reg/Scaffold"/>
</dbReference>
<dbReference type="InterPro" id="IPR036770">
    <property type="entry name" value="Ankyrin_rpt-contain_sf"/>
</dbReference>
<dbReference type="SMART" id="SM00248">
    <property type="entry name" value="ANK"/>
    <property type="match status" value="3"/>
</dbReference>
<reference evidence="5" key="1">
    <citation type="submission" date="2025-08" db="UniProtKB">
        <authorList>
            <consortium name="RefSeq"/>
        </authorList>
    </citation>
    <scope>IDENTIFICATION</scope>
    <source>
        <strain evidence="5">J_2021</strain>
        <tissue evidence="5">Erythrocytes</tissue>
    </source>
</reference>
<dbReference type="OMA" id="GMRRDSN"/>
<proteinExistence type="predicted"/>
<evidence type="ECO:0000313" key="6">
    <source>
        <dbReference type="Xenbase" id="XB-GENE-6486189"/>
    </source>
</evidence>
<dbReference type="PaxDb" id="8355-A0A1L8FAY8"/>
<evidence type="ECO:0000313" key="4">
    <source>
        <dbReference type="Proteomes" id="UP000186698"/>
    </source>
</evidence>
<gene>
    <name evidence="5 6" type="primary">ankrd63.L</name>
</gene>
<dbReference type="KEGG" id="xla:108699253"/>
<evidence type="ECO:0000313" key="5">
    <source>
        <dbReference type="RefSeq" id="XP_018086715.1"/>
    </source>
</evidence>
<dbReference type="RefSeq" id="XP_018086715.1">
    <property type="nucleotide sequence ID" value="XM_018231226.2"/>
</dbReference>
<protein>
    <submittedName>
        <fullName evidence="5">Ankyrin repeat domain-containing protein 63</fullName>
    </submittedName>
</protein>
<dbReference type="PROSITE" id="PS50297">
    <property type="entry name" value="ANK_REP_REGION"/>
    <property type="match status" value="2"/>
</dbReference>